<organism evidence="2">
    <name type="scientific">viral metagenome</name>
    <dbReference type="NCBI Taxonomy" id="1070528"/>
    <lineage>
        <taxon>unclassified sequences</taxon>
        <taxon>metagenomes</taxon>
        <taxon>organismal metagenomes</taxon>
    </lineage>
</organism>
<dbReference type="CDD" id="cd21631">
    <property type="entry name" value="RHH_CopG_NikR-like"/>
    <property type="match status" value="1"/>
</dbReference>
<protein>
    <submittedName>
        <fullName evidence="2">Putative homing endonuclease</fullName>
    </submittedName>
</protein>
<dbReference type="GO" id="GO:0003676">
    <property type="term" value="F:nucleic acid binding"/>
    <property type="evidence" value="ECO:0007669"/>
    <property type="project" value="InterPro"/>
</dbReference>
<keyword evidence="2" id="KW-0255">Endonuclease</keyword>
<dbReference type="InterPro" id="IPR002711">
    <property type="entry name" value="HNH"/>
</dbReference>
<proteinExistence type="predicted"/>
<evidence type="ECO:0000259" key="1">
    <source>
        <dbReference type="SMART" id="SM00507"/>
    </source>
</evidence>
<dbReference type="Pfam" id="PF01844">
    <property type="entry name" value="HNH"/>
    <property type="match status" value="1"/>
</dbReference>
<dbReference type="AlphaFoldDB" id="A0A6M3L827"/>
<dbReference type="CDD" id="cd00085">
    <property type="entry name" value="HNHc"/>
    <property type="match status" value="1"/>
</dbReference>
<dbReference type="EMBL" id="MT142882">
    <property type="protein sequence ID" value="QJA89972.1"/>
    <property type="molecule type" value="Genomic_DNA"/>
</dbReference>
<accession>A0A6M3L827</accession>
<gene>
    <name evidence="2" type="ORF">MM415B02464_0004</name>
</gene>
<name>A0A6M3L827_9ZZZZ</name>
<dbReference type="InterPro" id="IPR003615">
    <property type="entry name" value="HNH_nuc"/>
</dbReference>
<feature type="domain" description="HNH nuclease" evidence="1">
    <location>
        <begin position="59"/>
        <end position="112"/>
    </location>
</feature>
<dbReference type="GO" id="GO:0008270">
    <property type="term" value="F:zinc ion binding"/>
    <property type="evidence" value="ECO:0007669"/>
    <property type="project" value="InterPro"/>
</dbReference>
<reference evidence="2" key="1">
    <citation type="submission" date="2020-03" db="EMBL/GenBank/DDBJ databases">
        <title>The deep terrestrial virosphere.</title>
        <authorList>
            <person name="Holmfeldt K."/>
            <person name="Nilsson E."/>
            <person name="Simone D."/>
            <person name="Lopez-Fernandez M."/>
            <person name="Wu X."/>
            <person name="de Brujin I."/>
            <person name="Lundin D."/>
            <person name="Andersson A."/>
            <person name="Bertilsson S."/>
            <person name="Dopson M."/>
        </authorList>
    </citation>
    <scope>NUCLEOTIDE SEQUENCE</scope>
    <source>
        <strain evidence="2">MM415B02464</strain>
    </source>
</reference>
<keyword evidence="2" id="KW-0378">Hydrolase</keyword>
<sequence length="119" mass="13814">MKRLLITLSDNLYDDLKTKAIETNNSMTEIVREYLRTCDGAVKIQTREHLIIRRWSTVEWSLKVRERDKCVCQKCGRQGDDHTMIAHHILSRKQGGKNVIENGITLCKPCHGNIHKKTK</sequence>
<evidence type="ECO:0000313" key="2">
    <source>
        <dbReference type="EMBL" id="QJA89972.1"/>
    </source>
</evidence>
<dbReference type="GO" id="GO:0006355">
    <property type="term" value="P:regulation of DNA-templated transcription"/>
    <property type="evidence" value="ECO:0007669"/>
    <property type="project" value="InterPro"/>
</dbReference>
<dbReference type="Gene3D" id="1.10.30.50">
    <property type="match status" value="1"/>
</dbReference>
<dbReference type="SMART" id="SM00507">
    <property type="entry name" value="HNHc"/>
    <property type="match status" value="1"/>
</dbReference>
<dbReference type="GO" id="GO:0004519">
    <property type="term" value="F:endonuclease activity"/>
    <property type="evidence" value="ECO:0007669"/>
    <property type="project" value="UniProtKB-KW"/>
</dbReference>
<keyword evidence="2" id="KW-0540">Nuclease</keyword>